<gene>
    <name evidence="2" type="ORF">ADK75_02130</name>
</gene>
<dbReference type="AlphaFoldDB" id="A0A0L8N6E1"/>
<dbReference type="Proteomes" id="UP000037084">
    <property type="component" value="Unassembled WGS sequence"/>
</dbReference>
<keyword evidence="1" id="KW-0812">Transmembrane</keyword>
<keyword evidence="1" id="KW-1133">Transmembrane helix</keyword>
<dbReference type="OrthoDB" id="2717873at2"/>
<comment type="caution">
    <text evidence="2">The sequence shown here is derived from an EMBL/GenBank/DDBJ whole genome shotgun (WGS) entry which is preliminary data.</text>
</comment>
<dbReference type="PATRIC" id="fig|1961.12.peg.453"/>
<organism evidence="2 3">
    <name type="scientific">Streptomyces virginiae</name>
    <name type="common">Streptomyces cinnamonensis</name>
    <dbReference type="NCBI Taxonomy" id="1961"/>
    <lineage>
        <taxon>Bacteria</taxon>
        <taxon>Bacillati</taxon>
        <taxon>Actinomycetota</taxon>
        <taxon>Actinomycetes</taxon>
        <taxon>Kitasatosporales</taxon>
        <taxon>Streptomycetaceae</taxon>
        <taxon>Streptomyces</taxon>
    </lineage>
</organism>
<feature type="transmembrane region" description="Helical" evidence="1">
    <location>
        <begin position="107"/>
        <end position="129"/>
    </location>
</feature>
<feature type="transmembrane region" description="Helical" evidence="1">
    <location>
        <begin position="149"/>
        <end position="173"/>
    </location>
</feature>
<feature type="transmembrane region" description="Helical" evidence="1">
    <location>
        <begin position="66"/>
        <end position="86"/>
    </location>
</feature>
<dbReference type="EMBL" id="LGUV01000001">
    <property type="protein sequence ID" value="KOG58192.1"/>
    <property type="molecule type" value="Genomic_DNA"/>
</dbReference>
<accession>A0A0L8N6E1</accession>
<name>A0A0L8N6E1_STRVG</name>
<sequence length="180" mass="19377">MTSRTVVRTSQALPAVSPGLRRLARITSLTVLPSCAWRLAIAAGVPMGWGPGSDLHHSYYPGRESLVLIFVSVLQECLGLLSLGLVQRWGEELPRWVPLLGGRRFHPLVAVVPAALGAIAVTGITVLGASTWSEVNAANPDAPTGLAGWIFALSYVPLLLWGPLLGILTVAYWRRRRMHG</sequence>
<keyword evidence="1" id="KW-0472">Membrane</keyword>
<dbReference type="RefSeq" id="WP_107084753.1">
    <property type="nucleotide sequence ID" value="NZ_LGUV01000001.1"/>
</dbReference>
<evidence type="ECO:0000256" key="1">
    <source>
        <dbReference type="SAM" id="Phobius"/>
    </source>
</evidence>
<evidence type="ECO:0000313" key="3">
    <source>
        <dbReference type="Proteomes" id="UP000037084"/>
    </source>
</evidence>
<proteinExistence type="predicted"/>
<reference evidence="3" key="1">
    <citation type="submission" date="2015-07" db="EMBL/GenBank/DDBJ databases">
        <authorList>
            <consortium name="Consortium for Microbial Forensics and Genomics (microFORGE)"/>
            <person name="Knight B.M."/>
            <person name="Roberts D.P."/>
            <person name="Lin D."/>
            <person name="Hari K."/>
            <person name="Fletcher J."/>
            <person name="Melcher U."/>
            <person name="Blagden T."/>
            <person name="Winegar R.A."/>
        </authorList>
    </citation>
    <scope>NUCLEOTIDE SEQUENCE [LARGE SCALE GENOMIC DNA]</scope>
    <source>
        <strain evidence="3">NRRL B-1447</strain>
    </source>
</reference>
<evidence type="ECO:0000313" key="2">
    <source>
        <dbReference type="EMBL" id="KOG58192.1"/>
    </source>
</evidence>
<protein>
    <submittedName>
        <fullName evidence="2">Uncharacterized protein</fullName>
    </submittedName>
</protein>